<evidence type="ECO:0000313" key="2">
    <source>
        <dbReference type="EMBL" id="MCK8675924.1"/>
    </source>
</evidence>
<dbReference type="RefSeq" id="WP_248631122.1">
    <property type="nucleotide sequence ID" value="NZ_JALPTH010000001.1"/>
</dbReference>
<feature type="transmembrane region" description="Helical" evidence="1">
    <location>
        <begin position="39"/>
        <end position="62"/>
    </location>
</feature>
<keyword evidence="3" id="KW-1185">Reference proteome</keyword>
<dbReference type="PROSITE" id="PS51257">
    <property type="entry name" value="PROKAR_LIPOPROTEIN"/>
    <property type="match status" value="1"/>
</dbReference>
<comment type="caution">
    <text evidence="2">The sequence shown here is derived from an EMBL/GenBank/DDBJ whole genome shotgun (WGS) entry which is preliminary data.</text>
</comment>
<keyword evidence="1" id="KW-0812">Transmembrane</keyword>
<name>A0ABT0I3N8_9ACTN</name>
<gene>
    <name evidence="2" type="ORF">M1O15_00550</name>
</gene>
<dbReference type="EMBL" id="JALPTH010000001">
    <property type="protein sequence ID" value="MCK8675924.1"/>
    <property type="molecule type" value="Genomic_DNA"/>
</dbReference>
<keyword evidence="1" id="KW-1133">Transmembrane helix</keyword>
<evidence type="ECO:0008006" key="4">
    <source>
        <dbReference type="Google" id="ProtNLM"/>
    </source>
</evidence>
<reference evidence="2 3" key="1">
    <citation type="submission" date="2022-04" db="EMBL/GenBank/DDBJ databases">
        <title>Streptomyces sp. nov. LCR6-01 isolated from Lichen of Dirinaria sp.</title>
        <authorList>
            <person name="Kanchanasin P."/>
            <person name="Tanasupawat S."/>
            <person name="Phongsopitanun W."/>
        </authorList>
    </citation>
    <scope>NUCLEOTIDE SEQUENCE [LARGE SCALE GENOMIC DNA]</scope>
    <source>
        <strain evidence="2 3">LCR6-01</strain>
    </source>
</reference>
<evidence type="ECO:0000313" key="3">
    <source>
        <dbReference type="Proteomes" id="UP001522868"/>
    </source>
</evidence>
<feature type="transmembrane region" description="Helical" evidence="1">
    <location>
        <begin position="146"/>
        <end position="163"/>
    </location>
</feature>
<protein>
    <recommendedName>
        <fullName evidence="4">Integral membrane protein</fullName>
    </recommendedName>
</protein>
<proteinExistence type="predicted"/>
<keyword evidence="1" id="KW-0472">Membrane</keyword>
<evidence type="ECO:0000256" key="1">
    <source>
        <dbReference type="SAM" id="Phobius"/>
    </source>
</evidence>
<organism evidence="2 3">
    <name type="scientific">Streptomyces lichenis</name>
    <dbReference type="NCBI Taxonomy" id="2306967"/>
    <lineage>
        <taxon>Bacteria</taxon>
        <taxon>Bacillati</taxon>
        <taxon>Actinomycetota</taxon>
        <taxon>Actinomycetes</taxon>
        <taxon>Kitasatosporales</taxon>
        <taxon>Streptomycetaceae</taxon>
        <taxon>Streptomyces</taxon>
    </lineage>
</organism>
<feature type="transmembrane region" description="Helical" evidence="1">
    <location>
        <begin position="12"/>
        <end position="33"/>
    </location>
</feature>
<dbReference type="Proteomes" id="UP001522868">
    <property type="component" value="Unassembled WGS sequence"/>
</dbReference>
<feature type="transmembrane region" description="Helical" evidence="1">
    <location>
        <begin position="118"/>
        <end position="140"/>
    </location>
</feature>
<accession>A0ABT0I3N8</accession>
<sequence length="187" mass="20447">MGKTTGKGQTAAQLAWGLVGLTACGAVVGALVGDPGERLATGLIMGGAALLVGVVVGVVVWVREGRRAREFGLSTGRYLRIGREIRRGRLPEDPYERPAVVESVARQRRGLDRHQYTWYRWTWVGAAVLWLLIAADALWSGDYGSAALYVSLALLMTSTPFTLRRQRRRVASVERALAEAEQREAAR</sequence>